<keyword evidence="4" id="KW-0012">Acyltransferase</keyword>
<dbReference type="Proteomes" id="UP000021315">
    <property type="component" value="Unassembled WGS sequence"/>
</dbReference>
<dbReference type="InterPro" id="IPR016181">
    <property type="entry name" value="Acyl_CoA_acyltransferase"/>
</dbReference>
<sequence length="162" mass="18348">MQVLPLAGSHDRQGFDCGRRELNDWLRQVARQHQDKGLSKTFVAVREDEPTRICAYYALTLAELENRHLPDAWRKKLPRRIPGVRLGRLAVDRQFQGKGLGELLLVDALTRARRIHAEAGGIGLFVDALDEQAAGYYRRFGFAVAPDNPLLLFLSARVTEQE</sequence>
<accession>A0A080M895</accession>
<dbReference type="CDD" id="cd04301">
    <property type="entry name" value="NAT_SF"/>
    <property type="match status" value="1"/>
</dbReference>
<dbReference type="EMBL" id="JDST02000048">
    <property type="protein sequence ID" value="KFB76680.1"/>
    <property type="molecule type" value="Genomic_DNA"/>
</dbReference>
<keyword evidence="3" id="KW-0808">Transferase</keyword>
<comment type="caution">
    <text evidence="7">The sequence shown here is derived from an EMBL/GenBank/DDBJ whole genome shotgun (WGS) entry which is preliminary data.</text>
</comment>
<feature type="domain" description="N-acetyltransferase" evidence="6">
    <location>
        <begin position="1"/>
        <end position="157"/>
    </location>
</feature>
<dbReference type="PANTHER" id="PTHR36449:SF1">
    <property type="entry name" value="ACETYLTRANSFERASE"/>
    <property type="match status" value="1"/>
</dbReference>
<dbReference type="SUPFAM" id="SSF55729">
    <property type="entry name" value="Acyl-CoA N-acyltransferases (Nat)"/>
    <property type="match status" value="1"/>
</dbReference>
<evidence type="ECO:0000256" key="1">
    <source>
        <dbReference type="ARBA" id="ARBA00022491"/>
    </source>
</evidence>
<dbReference type="GO" id="GO:0016747">
    <property type="term" value="F:acyltransferase activity, transferring groups other than amino-acyl groups"/>
    <property type="evidence" value="ECO:0007669"/>
    <property type="project" value="InterPro"/>
</dbReference>
<evidence type="ECO:0000313" key="7">
    <source>
        <dbReference type="EMBL" id="KFB76680.1"/>
    </source>
</evidence>
<dbReference type="Gene3D" id="3.40.630.30">
    <property type="match status" value="1"/>
</dbReference>
<protein>
    <submittedName>
        <fullName evidence="7">Acetyltransferase</fullName>
    </submittedName>
</protein>
<keyword evidence="1" id="KW-0678">Repressor</keyword>
<dbReference type="STRING" id="1453999.AW06_002250"/>
<name>A0A080M895_9PROT</name>
<evidence type="ECO:0000256" key="2">
    <source>
        <dbReference type="ARBA" id="ARBA00022649"/>
    </source>
</evidence>
<comment type="catalytic activity">
    <reaction evidence="5">
        <text>glycyl-tRNA(Gly) + acetyl-CoA = N-acetylglycyl-tRNA(Gly) + CoA + H(+)</text>
        <dbReference type="Rhea" id="RHEA:81867"/>
        <dbReference type="Rhea" id="RHEA-COMP:9683"/>
        <dbReference type="Rhea" id="RHEA-COMP:19766"/>
        <dbReference type="ChEBI" id="CHEBI:15378"/>
        <dbReference type="ChEBI" id="CHEBI:57287"/>
        <dbReference type="ChEBI" id="CHEBI:57288"/>
        <dbReference type="ChEBI" id="CHEBI:78522"/>
        <dbReference type="ChEBI" id="CHEBI:232036"/>
    </reaction>
</comment>
<dbReference type="PANTHER" id="PTHR36449">
    <property type="entry name" value="ACETYLTRANSFERASE-RELATED"/>
    <property type="match status" value="1"/>
</dbReference>
<organism evidence="7 8">
    <name type="scientific">Candidatus Accumulibacter cognatus</name>
    <dbReference type="NCBI Taxonomy" id="2954383"/>
    <lineage>
        <taxon>Bacteria</taxon>
        <taxon>Pseudomonadati</taxon>
        <taxon>Pseudomonadota</taxon>
        <taxon>Betaproteobacteria</taxon>
        <taxon>Candidatus Accumulibacter</taxon>
    </lineage>
</organism>
<dbReference type="Pfam" id="PF13508">
    <property type="entry name" value="Acetyltransf_7"/>
    <property type="match status" value="1"/>
</dbReference>
<evidence type="ECO:0000259" key="6">
    <source>
        <dbReference type="PROSITE" id="PS51186"/>
    </source>
</evidence>
<keyword evidence="8" id="KW-1185">Reference proteome</keyword>
<proteinExistence type="predicted"/>
<evidence type="ECO:0000256" key="3">
    <source>
        <dbReference type="ARBA" id="ARBA00022679"/>
    </source>
</evidence>
<gene>
    <name evidence="7" type="ORF">AW06_002250</name>
</gene>
<keyword evidence="2" id="KW-1277">Toxin-antitoxin system</keyword>
<evidence type="ECO:0000256" key="4">
    <source>
        <dbReference type="ARBA" id="ARBA00023315"/>
    </source>
</evidence>
<dbReference type="RefSeq" id="WP_034949181.1">
    <property type="nucleotide sequence ID" value="NZ_JDST02000048.1"/>
</dbReference>
<evidence type="ECO:0000256" key="5">
    <source>
        <dbReference type="ARBA" id="ARBA00049880"/>
    </source>
</evidence>
<dbReference type="AlphaFoldDB" id="A0A080M895"/>
<evidence type="ECO:0000313" key="8">
    <source>
        <dbReference type="Proteomes" id="UP000021315"/>
    </source>
</evidence>
<dbReference type="PROSITE" id="PS51186">
    <property type="entry name" value="GNAT"/>
    <property type="match status" value="1"/>
</dbReference>
<reference evidence="7" key="1">
    <citation type="submission" date="2014-02" db="EMBL/GenBank/DDBJ databases">
        <title>Expanding our view of genomic diversity in Candidatus Accumulibacter clades.</title>
        <authorList>
            <person name="Skennerton C.T."/>
            <person name="Barr J.J."/>
            <person name="Slater F.R."/>
            <person name="Bond P.L."/>
            <person name="Tyson G.W."/>
        </authorList>
    </citation>
    <scope>NUCLEOTIDE SEQUENCE [LARGE SCALE GENOMIC DNA]</scope>
</reference>
<dbReference type="InterPro" id="IPR000182">
    <property type="entry name" value="GNAT_dom"/>
</dbReference>